<keyword evidence="4" id="KW-1185">Reference proteome</keyword>
<reference evidence="3" key="1">
    <citation type="journal article" date="2020" name="bioRxiv">
        <title>Comparative genomics of Chlamydomonas.</title>
        <authorList>
            <person name="Craig R.J."/>
            <person name="Hasan A.R."/>
            <person name="Ness R.W."/>
            <person name="Keightley P.D."/>
        </authorList>
    </citation>
    <scope>NUCLEOTIDE SEQUENCE</scope>
    <source>
        <strain evidence="3">CCAP 11/70</strain>
    </source>
</reference>
<dbReference type="PANTHER" id="PTHR47642">
    <property type="entry name" value="ATP-DEPENDENT DNA HELICASE"/>
    <property type="match status" value="1"/>
</dbReference>
<dbReference type="InterPro" id="IPR003593">
    <property type="entry name" value="AAA+_ATPase"/>
</dbReference>
<dbReference type="Gene3D" id="3.40.50.300">
    <property type="entry name" value="P-loop containing nucleotide triphosphate hydrolases"/>
    <property type="match status" value="1"/>
</dbReference>
<dbReference type="Pfam" id="PF14214">
    <property type="entry name" value="Helitron_like_N"/>
    <property type="match status" value="1"/>
</dbReference>
<dbReference type="InterPro" id="IPR051055">
    <property type="entry name" value="PIF1_helicase"/>
</dbReference>
<evidence type="ECO:0000313" key="4">
    <source>
        <dbReference type="Proteomes" id="UP000612055"/>
    </source>
</evidence>
<dbReference type="Proteomes" id="UP000612055">
    <property type="component" value="Unassembled WGS sequence"/>
</dbReference>
<feature type="compositionally biased region" description="Low complexity" evidence="1">
    <location>
        <begin position="53"/>
        <end position="70"/>
    </location>
</feature>
<dbReference type="Pfam" id="PF13604">
    <property type="entry name" value="AAA_30"/>
    <property type="match status" value="1"/>
</dbReference>
<feature type="region of interest" description="Disordered" evidence="1">
    <location>
        <begin position="823"/>
        <end position="842"/>
    </location>
</feature>
<gene>
    <name evidence="3" type="ORF">HYH03_016091</name>
</gene>
<evidence type="ECO:0000313" key="3">
    <source>
        <dbReference type="EMBL" id="KAG2485202.1"/>
    </source>
</evidence>
<dbReference type="InterPro" id="IPR025476">
    <property type="entry name" value="Helitron_helicase-like"/>
</dbReference>
<feature type="region of interest" description="Disordered" evidence="1">
    <location>
        <begin position="49"/>
        <end position="77"/>
    </location>
</feature>
<dbReference type="SMART" id="SM00382">
    <property type="entry name" value="AAA"/>
    <property type="match status" value="1"/>
</dbReference>
<organism evidence="3 4">
    <name type="scientific">Edaphochlamys debaryana</name>
    <dbReference type="NCBI Taxonomy" id="47281"/>
    <lineage>
        <taxon>Eukaryota</taxon>
        <taxon>Viridiplantae</taxon>
        <taxon>Chlorophyta</taxon>
        <taxon>core chlorophytes</taxon>
        <taxon>Chlorophyceae</taxon>
        <taxon>CS clade</taxon>
        <taxon>Chlamydomonadales</taxon>
        <taxon>Chlamydomonadales incertae sedis</taxon>
        <taxon>Edaphochlamys</taxon>
    </lineage>
</organism>
<dbReference type="CDD" id="cd17933">
    <property type="entry name" value="DEXSc_RecD-like"/>
    <property type="match status" value="1"/>
</dbReference>
<comment type="caution">
    <text evidence="3">The sequence shown here is derived from an EMBL/GenBank/DDBJ whole genome shotgun (WGS) entry which is preliminary data.</text>
</comment>
<protein>
    <recommendedName>
        <fullName evidence="2">AAA+ ATPase domain-containing protein</fullName>
    </recommendedName>
</protein>
<dbReference type="SUPFAM" id="SSF52540">
    <property type="entry name" value="P-loop containing nucleoside triphosphate hydrolases"/>
    <property type="match status" value="2"/>
</dbReference>
<feature type="domain" description="AAA+ ATPase" evidence="2">
    <location>
        <begin position="1028"/>
        <end position="1159"/>
    </location>
</feature>
<proteinExistence type="predicted"/>
<evidence type="ECO:0000256" key="1">
    <source>
        <dbReference type="SAM" id="MobiDB-lite"/>
    </source>
</evidence>
<dbReference type="PANTHER" id="PTHR47642:SF5">
    <property type="entry name" value="ATP-DEPENDENT DNA HELICASE"/>
    <property type="match status" value="1"/>
</dbReference>
<sequence length="1532" mass="166329">MAPRTHGKQQQRGLETRVLAALTECPDGTGYRLYGTPAPRPVARTIKRANTVGPEPSTPTGGAGPAAGPRAPRDAAAAREELAGRFPTGLWARSWQGATKCPAITARVASWQTLCTGVAVIIICAFCGVTRHGCADELAGWTVHQLQPGQAPPSLLHNGLQPAELPINGQSHLCPSCSANNRAGADCRLKHLAFLPPKYVQALCTLDPVLQMQLALVNVGAGFISNANGFFTARLLRPHAVPSVLLNWNPDAAARSRQAPPGLRDILGWSVAFNPLYRNFLSVAEQVRDDPNTPAPFLSPDAVRSFASDARTRGPLGLIRPDELRAAQSMLATVMANVILPSAYRRPPTTYSIGTLFARDGTPVEGAIRPDGSAAASSPTIPGLGVGVTAELALFPFLFPFGTGSYEGQGWTLNQYLIYRSMCLYSVSTLVQPYLMLMYTVRQTLQLYGGNTQAILEKAYREYMKAHPDATVAEALRHIIRYELPATMPHTPSWHRRHLLDLLALVDRWGMPTCFLTITADELSRTRWCEIDSMEGFLRSYCSSFTWRDASAENAYLFHRRCQLFMKRILRARGAGSAAAPLGRIQHHVIRYEVQNRQSLHAHILLWLHPDDVERVCSEFVACVPATYLGDASRSDCPTSDEHWEEPTEPCAKRLFHHVLRKQMHRCTEPKQPGCSHINIQRVMSSDWSYYVLKYAMKTEPTGQLNLADVSPVALGVPEGAVGGGGANTPYIIRLVTAFLTTTVISPTLSFLTCAGIPTIDASSPVEFIDSQPPGTRTRLVLRGMCLSKPPVEVYAVCPESLEAITFTLFFLNFVTVPRASRSKQKGAARPPPRQGPAGSTYVGDTMDGQLAVYQLAKPRIVRFSDPNPAADPEAYFYNLLLKHVPFRHEEELNGGDNDSCTYFEACCLANLVRNTSDLEAHIESYANYHLFNTQRRQAILASLLSKYTPLDGLDDDLDLAAATFMVTYGGLREPRTTRRAARSRPRHLVDLSDADLSAALAGDFADLDATPCTAAQQAVVDAVLRRSSGLIVLTGGPGSGKTFTTKKLTRALRAAGRTVHLSASTGAAAVRLSRFASTNHVAFELPVGQRAIASWAGAQSELSPHAEALRAADVFIIDEFSMMTNTDLGLILTRLFHAGRYPTMDAMLRNKLIVLVGDHAQLPPVCKCYRWQAAAATHAGATPLCEACHVASNPYFQCAPKFRLPVSIRHARDPSYAAFLDLIRTRVPTQCEIDAVFGRCSASVGPPPEAGIPPLGPMFVDAADVTNLAEASTTILCTHVEDAKKHNHAILAKLSAAGAVGTVYPVPIDHNTPPLGPTADALRTWVEEARFHTIEQVAIGARVVIVENCDLSKGAANGATAVVTALRFKEGRTNQHLVNGIRVRIDSTGVEVWIGQRTCHYRCISGGVYYRKSIPLALGWAITAHRAQGGTLAGPTIVHARHVFTPGQMYVMLSRVTERAVLKIVGSLEPEHFTPVILLGFATIDASDAEAMRAAATPQAPVQLLPAEPPAVRPLLHTAPPRPDIFMDLQG</sequence>
<name>A0A836BQN2_9CHLO</name>
<dbReference type="EMBL" id="JAEHOE010000134">
    <property type="protein sequence ID" value="KAG2485202.1"/>
    <property type="molecule type" value="Genomic_DNA"/>
</dbReference>
<evidence type="ECO:0000259" key="2">
    <source>
        <dbReference type="SMART" id="SM00382"/>
    </source>
</evidence>
<accession>A0A836BQN2</accession>
<dbReference type="CDD" id="cd18809">
    <property type="entry name" value="SF1_C_RecD"/>
    <property type="match status" value="1"/>
</dbReference>
<dbReference type="OrthoDB" id="547730at2759"/>
<dbReference type="InterPro" id="IPR027417">
    <property type="entry name" value="P-loop_NTPase"/>
</dbReference>